<dbReference type="SMART" id="SM00530">
    <property type="entry name" value="HTH_XRE"/>
    <property type="match status" value="1"/>
</dbReference>
<dbReference type="PANTHER" id="PTHR46558">
    <property type="entry name" value="TRACRIPTIONAL REGULATORY PROTEIN-RELATED-RELATED"/>
    <property type="match status" value="1"/>
</dbReference>
<gene>
    <name evidence="3" type="ORF">JCM9152_3944</name>
</gene>
<dbReference type="OrthoDB" id="6386941at2"/>
<comment type="caution">
    <text evidence="3">The sequence shown here is derived from an EMBL/GenBank/DDBJ whole genome shotgun (WGS) entry which is preliminary data.</text>
</comment>
<evidence type="ECO:0000259" key="2">
    <source>
        <dbReference type="PROSITE" id="PS50943"/>
    </source>
</evidence>
<dbReference type="Pfam" id="PF01381">
    <property type="entry name" value="HTH_3"/>
    <property type="match status" value="1"/>
</dbReference>
<dbReference type="GO" id="GO:0003677">
    <property type="term" value="F:DNA binding"/>
    <property type="evidence" value="ECO:0007669"/>
    <property type="project" value="UniProtKB-KW"/>
</dbReference>
<dbReference type="AlphaFoldDB" id="W4QJY0"/>
<protein>
    <submittedName>
        <fullName evidence="3">DNA binding protein</fullName>
    </submittedName>
</protein>
<dbReference type="PANTHER" id="PTHR46558:SF11">
    <property type="entry name" value="HTH-TYPE TRANSCRIPTIONAL REGULATOR XRE"/>
    <property type="match status" value="1"/>
</dbReference>
<evidence type="ECO:0000313" key="4">
    <source>
        <dbReference type="Proteomes" id="UP000018895"/>
    </source>
</evidence>
<evidence type="ECO:0000313" key="3">
    <source>
        <dbReference type="EMBL" id="GAE32410.1"/>
    </source>
</evidence>
<dbReference type="EMBL" id="BAUU01000036">
    <property type="protein sequence ID" value="GAE32410.1"/>
    <property type="molecule type" value="Genomic_DNA"/>
</dbReference>
<keyword evidence="4" id="KW-1185">Reference proteome</keyword>
<dbReference type="Proteomes" id="UP000018895">
    <property type="component" value="Unassembled WGS sequence"/>
</dbReference>
<dbReference type="STRING" id="1236971.JCM9152_3944"/>
<dbReference type="SUPFAM" id="SSF47413">
    <property type="entry name" value="lambda repressor-like DNA-binding domains"/>
    <property type="match status" value="1"/>
</dbReference>
<dbReference type="InterPro" id="IPR001387">
    <property type="entry name" value="Cro/C1-type_HTH"/>
</dbReference>
<keyword evidence="1" id="KW-0238">DNA-binding</keyword>
<dbReference type="CDD" id="cd00093">
    <property type="entry name" value="HTH_XRE"/>
    <property type="match status" value="1"/>
</dbReference>
<dbReference type="Gene3D" id="1.10.260.40">
    <property type="entry name" value="lambda repressor-like DNA-binding domains"/>
    <property type="match status" value="1"/>
</dbReference>
<feature type="domain" description="HTH cro/C1-type" evidence="2">
    <location>
        <begin position="6"/>
        <end position="60"/>
    </location>
</feature>
<dbReference type="InterPro" id="IPR010982">
    <property type="entry name" value="Lambda_DNA-bd_dom_sf"/>
</dbReference>
<dbReference type="PROSITE" id="PS50943">
    <property type="entry name" value="HTH_CROC1"/>
    <property type="match status" value="1"/>
</dbReference>
<organism evidence="3 4">
    <name type="scientific">Halalkalibacter hemicellulosilyticusJCM 9152</name>
    <dbReference type="NCBI Taxonomy" id="1236971"/>
    <lineage>
        <taxon>Bacteria</taxon>
        <taxon>Bacillati</taxon>
        <taxon>Bacillota</taxon>
        <taxon>Bacilli</taxon>
        <taxon>Bacillales</taxon>
        <taxon>Bacillaceae</taxon>
        <taxon>Halalkalibacter</taxon>
    </lineage>
</organism>
<evidence type="ECO:0000256" key="1">
    <source>
        <dbReference type="ARBA" id="ARBA00023125"/>
    </source>
</evidence>
<accession>W4QJY0</accession>
<sequence>MERKEILQLRKEKNLTQQQLAEKLGISTIYVRKLEKGVVNPGRETLVKYENFFGVDMKSLFPDLFFSNYDKKLINNKDDTKQAI</sequence>
<dbReference type="RefSeq" id="WP_052016115.1">
    <property type="nucleotide sequence ID" value="NZ_BAUU01000036.1"/>
</dbReference>
<reference evidence="3" key="1">
    <citation type="journal article" date="2014" name="Genome Announc.">
        <title>Draft Genome Sequences of Three Alkaliphilic Bacillus Strains, Bacillus wakoensis JCM 9140T, Bacillus akibai JCM 9157T, and Bacillus hemicellulosilyticus JCM 9152T.</title>
        <authorList>
            <person name="Yuki M."/>
            <person name="Oshima K."/>
            <person name="Suda W."/>
            <person name="Oshida Y."/>
            <person name="Kitamura K."/>
            <person name="Iida T."/>
            <person name="Hattori M."/>
            <person name="Ohkuma M."/>
        </authorList>
    </citation>
    <scope>NUCLEOTIDE SEQUENCE [LARGE SCALE GENOMIC DNA]</scope>
    <source>
        <strain evidence="3">JCM 9152</strain>
    </source>
</reference>
<name>W4QJY0_9BACI</name>
<proteinExistence type="predicted"/>